<keyword evidence="2 3" id="KW-0040">ANK repeat</keyword>
<name>A0A2P1P700_9RICK</name>
<dbReference type="PANTHER" id="PTHR24171">
    <property type="entry name" value="ANKYRIN REPEAT DOMAIN-CONTAINING PROTEIN 39-RELATED"/>
    <property type="match status" value="1"/>
</dbReference>
<dbReference type="AlphaFoldDB" id="A0A2P1P700"/>
<protein>
    <submittedName>
        <fullName evidence="4">Uncharacterized protein</fullName>
    </submittedName>
</protein>
<dbReference type="Pfam" id="PF00023">
    <property type="entry name" value="Ank"/>
    <property type="match status" value="1"/>
</dbReference>
<evidence type="ECO:0000256" key="3">
    <source>
        <dbReference type="PROSITE-ProRule" id="PRU00023"/>
    </source>
</evidence>
<feature type="repeat" description="ANK" evidence="3">
    <location>
        <begin position="139"/>
        <end position="171"/>
    </location>
</feature>
<dbReference type="OrthoDB" id="7162254at2"/>
<reference evidence="4 5" key="1">
    <citation type="submission" date="2018-03" db="EMBL/GenBank/DDBJ databases">
        <title>A gene transfer event suggests a long-term partnership between eustigmatophyte algae and a novel lineage of endosymbiotic bacteria.</title>
        <authorList>
            <person name="Yurchenko T."/>
            <person name="Sevcikova T."/>
            <person name="Pribyl P."/>
            <person name="El Karkouri K."/>
            <person name="Klimes V."/>
            <person name="Amaral R."/>
            <person name="Zbrankova V."/>
            <person name="Kim E."/>
            <person name="Raoult D."/>
            <person name="Santos L.M.A."/>
            <person name="Elias M."/>
        </authorList>
    </citation>
    <scope>NUCLEOTIDE SEQUENCE [LARGE SCALE GENOMIC DNA]</scope>
    <source>
        <strain evidence="4">CCALA 838</strain>
    </source>
</reference>
<dbReference type="EMBL" id="CP027845">
    <property type="protein sequence ID" value="AVP87027.1"/>
    <property type="molecule type" value="Genomic_DNA"/>
</dbReference>
<organism evidence="4 5">
    <name type="scientific">Candidatus Phycorickettsia trachydisci</name>
    <dbReference type="NCBI Taxonomy" id="2115978"/>
    <lineage>
        <taxon>Bacteria</taxon>
        <taxon>Pseudomonadati</taxon>
        <taxon>Pseudomonadota</taxon>
        <taxon>Alphaproteobacteria</taxon>
        <taxon>Rickettsiales</taxon>
        <taxon>Rickettsiaceae</taxon>
        <taxon>Candidatus Phycorickettsia</taxon>
    </lineage>
</organism>
<dbReference type="PRINTS" id="PR01415">
    <property type="entry name" value="ANKYRIN"/>
</dbReference>
<evidence type="ECO:0000256" key="2">
    <source>
        <dbReference type="ARBA" id="ARBA00023043"/>
    </source>
</evidence>
<dbReference type="PANTHER" id="PTHR24171:SF9">
    <property type="entry name" value="ANKYRIN REPEAT DOMAIN-CONTAINING PROTEIN 39"/>
    <property type="match status" value="1"/>
</dbReference>
<feature type="repeat" description="ANK" evidence="3">
    <location>
        <begin position="73"/>
        <end position="105"/>
    </location>
</feature>
<keyword evidence="1" id="KW-0677">Repeat</keyword>
<dbReference type="PROSITE" id="PS50088">
    <property type="entry name" value="ANK_REPEAT"/>
    <property type="match status" value="6"/>
</dbReference>
<proteinExistence type="predicted"/>
<dbReference type="SUPFAM" id="SSF48403">
    <property type="entry name" value="Ankyrin repeat"/>
    <property type="match status" value="1"/>
</dbReference>
<dbReference type="RefSeq" id="WP_106873906.1">
    <property type="nucleotide sequence ID" value="NZ_CP027845.1"/>
</dbReference>
<evidence type="ECO:0000313" key="5">
    <source>
        <dbReference type="Proteomes" id="UP000241762"/>
    </source>
</evidence>
<feature type="repeat" description="ANK" evidence="3">
    <location>
        <begin position="172"/>
        <end position="204"/>
    </location>
</feature>
<sequence length="489" mass="55299">MQQPDELALTPIYEAIKDNDITQLVNLITQGFDIEEPDPEHSSPLHYAISVDRIEAVRILLDARCNKEALDSKGSTPLHHAIYRNNLAIVQVLLDAGADKEVWNLHGSTPLHHAIYYGYKDIIKALRNAGADIENLDTHGSTPLHHAVKRNLESVVGDLLNARANTETPDKYDHTPLYHAITCGQTLIVKMLVDAGANLEKTDHQDNTPLRYAISNANQFSNQIIQDLLKSGADISKISVQKIIGYKGRFDLMVKLLKSKPQNLDKDTIYNICSNKIIYDPIKSHGVVLYLFKYALENQSYKEYIMDKLYDAFIRPDGKNLEYLKNRTKEIQSYSNPAIYSQNKSQDYEIMKHFAACLSDSKEINTENLSGNNVMKLYKELIIPLYNSIDEALKQPKTSPLEYLQTRVEKHYNQKETLAAIPYVSCILEFLEDKDSIKLASVSKNPFAIFFSIKTSNPQPSDPHNEQVVDALNSLNIGECDDKPSEEMS</sequence>
<dbReference type="KEGG" id="ptc:phytr_640"/>
<feature type="repeat" description="ANK" evidence="3">
    <location>
        <begin position="106"/>
        <end position="138"/>
    </location>
</feature>
<keyword evidence="5" id="KW-1185">Reference proteome</keyword>
<dbReference type="InterPro" id="IPR036770">
    <property type="entry name" value="Ankyrin_rpt-contain_sf"/>
</dbReference>
<dbReference type="Proteomes" id="UP000241762">
    <property type="component" value="Chromosome"/>
</dbReference>
<dbReference type="InterPro" id="IPR002110">
    <property type="entry name" value="Ankyrin_rpt"/>
</dbReference>
<dbReference type="Gene3D" id="1.25.40.20">
    <property type="entry name" value="Ankyrin repeat-containing domain"/>
    <property type="match status" value="2"/>
</dbReference>
<evidence type="ECO:0000313" key="4">
    <source>
        <dbReference type="EMBL" id="AVP87027.1"/>
    </source>
</evidence>
<evidence type="ECO:0000256" key="1">
    <source>
        <dbReference type="ARBA" id="ARBA00022737"/>
    </source>
</evidence>
<dbReference type="PROSITE" id="PS50297">
    <property type="entry name" value="ANK_REP_REGION"/>
    <property type="match status" value="4"/>
</dbReference>
<dbReference type="Pfam" id="PF12796">
    <property type="entry name" value="Ank_2"/>
    <property type="match status" value="2"/>
</dbReference>
<gene>
    <name evidence="4" type="ORF">phytr_640</name>
</gene>
<feature type="repeat" description="ANK" evidence="3">
    <location>
        <begin position="40"/>
        <end position="72"/>
    </location>
</feature>
<accession>A0A2P1P700</accession>
<feature type="repeat" description="ANK" evidence="3">
    <location>
        <begin position="205"/>
        <end position="240"/>
    </location>
</feature>
<dbReference type="SMART" id="SM00248">
    <property type="entry name" value="ANK"/>
    <property type="match status" value="7"/>
</dbReference>